<organism evidence="2 3">
    <name type="scientific">Rhizoctonia solani AG-3 Rhs1AP</name>
    <dbReference type="NCBI Taxonomy" id="1086054"/>
    <lineage>
        <taxon>Eukaryota</taxon>
        <taxon>Fungi</taxon>
        <taxon>Dikarya</taxon>
        <taxon>Basidiomycota</taxon>
        <taxon>Agaricomycotina</taxon>
        <taxon>Agaricomycetes</taxon>
        <taxon>Cantharellales</taxon>
        <taxon>Ceratobasidiaceae</taxon>
        <taxon>Rhizoctonia</taxon>
    </lineage>
</organism>
<accession>A0A0A1UHN8</accession>
<protein>
    <submittedName>
        <fullName evidence="2">Uncharacterized protein</fullName>
    </submittedName>
</protein>
<reference evidence="3" key="1">
    <citation type="journal article" date="2014" name="Genome Announc.">
        <title>Draft genome sequence of the plant-pathogenic soil fungus Rhizoctonia solani anastomosis group 3 strain Rhs1AP.</title>
        <authorList>
            <person name="Cubeta M.A."/>
            <person name="Thomas E."/>
            <person name="Dean R.A."/>
            <person name="Jabaji S."/>
            <person name="Neate S.M."/>
            <person name="Tavantzis S."/>
            <person name="Toda T."/>
            <person name="Vilgalys R."/>
            <person name="Bharathan N."/>
            <person name="Fedorova-Abrams N."/>
            <person name="Pakala S.B."/>
            <person name="Pakala S.M."/>
            <person name="Zafar N."/>
            <person name="Joardar V."/>
            <person name="Losada L."/>
            <person name="Nierman W.C."/>
        </authorList>
    </citation>
    <scope>NUCLEOTIDE SEQUENCE [LARGE SCALE GENOMIC DNA]</scope>
    <source>
        <strain evidence="3">AG-3</strain>
    </source>
</reference>
<sequence>MHSIPIEAPPQQEVATARADIEMQNPDMLTQILSEMRAPGAVLNALALRVEQIEKGKQVLLDPTPIPTIFPFSPPPFCRFPFKTGSLQVQPQSRINPPAIAEMVPLGLQGPQGPQASRSEVRPTLVSSKTRAPPQIPPTSSRPKATPKNTSPATNYASVVAKAANTPQPQPKAKPKHCTGQEASADAGRKFAVRFDSTPIIKPTEEAMLNACVRVCTENCLNLGDGCLLFAKWGNKNVLRLTFTPNTPVLAINNLIPALMSHL</sequence>
<comment type="caution">
    <text evidence="2">The sequence shown here is derived from an EMBL/GenBank/DDBJ whole genome shotgun (WGS) entry which is preliminary data.</text>
</comment>
<name>A0A0A1UHN8_9AGAM</name>
<evidence type="ECO:0000313" key="2">
    <source>
        <dbReference type="EMBL" id="EUC58302.1"/>
    </source>
</evidence>
<dbReference type="EMBL" id="JATN01000321">
    <property type="protein sequence ID" value="EUC58302.1"/>
    <property type="molecule type" value="Genomic_DNA"/>
</dbReference>
<dbReference type="AlphaFoldDB" id="A0A0A1UHN8"/>
<evidence type="ECO:0000256" key="1">
    <source>
        <dbReference type="SAM" id="MobiDB-lite"/>
    </source>
</evidence>
<gene>
    <name evidence="2" type="ORF">RSOL_247660</name>
</gene>
<feature type="region of interest" description="Disordered" evidence="1">
    <location>
        <begin position="104"/>
        <end position="185"/>
    </location>
</feature>
<dbReference type="Proteomes" id="UP000030108">
    <property type="component" value="Unassembled WGS sequence"/>
</dbReference>
<feature type="non-terminal residue" evidence="2">
    <location>
        <position position="263"/>
    </location>
</feature>
<evidence type="ECO:0000313" key="3">
    <source>
        <dbReference type="Proteomes" id="UP000030108"/>
    </source>
</evidence>
<feature type="compositionally biased region" description="Polar residues" evidence="1">
    <location>
        <begin position="138"/>
        <end position="157"/>
    </location>
</feature>
<proteinExistence type="predicted"/>